<proteinExistence type="predicted"/>
<keyword evidence="3" id="KW-1185">Reference proteome</keyword>
<feature type="compositionally biased region" description="Basic and acidic residues" evidence="1">
    <location>
        <begin position="10"/>
        <end position="25"/>
    </location>
</feature>
<feature type="region of interest" description="Disordered" evidence="1">
    <location>
        <begin position="1"/>
        <end position="34"/>
    </location>
</feature>
<dbReference type="EMBL" id="JAVRRG010000025">
    <property type="protein sequence ID" value="KAK5095918.1"/>
    <property type="molecule type" value="Genomic_DNA"/>
</dbReference>
<comment type="caution">
    <text evidence="2">The sequence shown here is derived from an EMBL/GenBank/DDBJ whole genome shotgun (WGS) entry which is preliminary data.</text>
</comment>
<evidence type="ECO:0000313" key="3">
    <source>
        <dbReference type="Proteomes" id="UP001345013"/>
    </source>
</evidence>
<reference evidence="2 3" key="1">
    <citation type="submission" date="2023-08" db="EMBL/GenBank/DDBJ databases">
        <title>Black Yeasts Isolated from many extreme environments.</title>
        <authorList>
            <person name="Coleine C."/>
            <person name="Stajich J.E."/>
            <person name="Selbmann L."/>
        </authorList>
    </citation>
    <scope>NUCLEOTIDE SEQUENCE [LARGE SCALE GENOMIC DNA]</scope>
    <source>
        <strain evidence="2 3">CCFEE 5885</strain>
    </source>
</reference>
<evidence type="ECO:0000313" key="2">
    <source>
        <dbReference type="EMBL" id="KAK5095918.1"/>
    </source>
</evidence>
<accession>A0ABR0KH04</accession>
<gene>
    <name evidence="2" type="ORF">LTR24_002882</name>
</gene>
<evidence type="ECO:0000256" key="1">
    <source>
        <dbReference type="SAM" id="MobiDB-lite"/>
    </source>
</evidence>
<organism evidence="2 3">
    <name type="scientific">Lithohypha guttulata</name>
    <dbReference type="NCBI Taxonomy" id="1690604"/>
    <lineage>
        <taxon>Eukaryota</taxon>
        <taxon>Fungi</taxon>
        <taxon>Dikarya</taxon>
        <taxon>Ascomycota</taxon>
        <taxon>Pezizomycotina</taxon>
        <taxon>Eurotiomycetes</taxon>
        <taxon>Chaetothyriomycetidae</taxon>
        <taxon>Chaetothyriales</taxon>
        <taxon>Trichomeriaceae</taxon>
        <taxon>Lithohypha</taxon>
    </lineage>
</organism>
<dbReference type="Proteomes" id="UP001345013">
    <property type="component" value="Unassembled WGS sequence"/>
</dbReference>
<sequence>MVPTGIRPPLLDKKHPTADSEKRDMGIGQPDPFPQDPWPAEIQDILTISVRILAQEAGKQQVTNPSFSRYFLPQTDYLIAVVGVFQNILAKIGCDRYGTLLQYPSVRKEKIVIYYGDPPFEEDPTSEGCRDSDTWAFVGDGDGTGDFGFPYFMSICPKWFNAYRGVKRVPAAMLGNVIDPGCTPQEQHVTWSATKELLHGKTQLDKRLLNWTLMQSRTFAHAFPLRNNTTLSDQRYSSYPSAAR</sequence>
<protein>
    <submittedName>
        <fullName evidence="2">Uncharacterized protein</fullName>
    </submittedName>
</protein>
<name>A0ABR0KH04_9EURO</name>